<dbReference type="Gene3D" id="2.40.170.20">
    <property type="entry name" value="TonB-dependent receptor, beta-barrel domain"/>
    <property type="match status" value="1"/>
</dbReference>
<comment type="similarity">
    <text evidence="10 11">Belongs to the TonB-dependent receptor family.</text>
</comment>
<dbReference type="InterPro" id="IPR008969">
    <property type="entry name" value="CarboxyPept-like_regulatory"/>
</dbReference>
<protein>
    <submittedName>
        <fullName evidence="14">TonB-dependent receptor</fullName>
    </submittedName>
</protein>
<dbReference type="InterPro" id="IPR000531">
    <property type="entry name" value="Beta-barrel_TonB"/>
</dbReference>
<evidence type="ECO:0000256" key="4">
    <source>
        <dbReference type="ARBA" id="ARBA00022692"/>
    </source>
</evidence>
<evidence type="ECO:0000259" key="13">
    <source>
        <dbReference type="Pfam" id="PF07715"/>
    </source>
</evidence>
<gene>
    <name evidence="14" type="ORF">F7018_07925</name>
</gene>
<evidence type="ECO:0000259" key="12">
    <source>
        <dbReference type="Pfam" id="PF00593"/>
    </source>
</evidence>
<dbReference type="SUPFAM" id="SSF49464">
    <property type="entry name" value="Carboxypeptidase regulatory domain-like"/>
    <property type="match status" value="1"/>
</dbReference>
<feature type="domain" description="TonB-dependent receptor-like beta-barrel" evidence="12">
    <location>
        <begin position="290"/>
        <end position="752"/>
    </location>
</feature>
<dbReference type="GO" id="GO:0044718">
    <property type="term" value="P:siderophore transmembrane transport"/>
    <property type="evidence" value="ECO:0007669"/>
    <property type="project" value="TreeGrafter"/>
</dbReference>
<comment type="subcellular location">
    <subcellularLocation>
        <location evidence="1 10">Cell outer membrane</location>
        <topology evidence="1 10">Multi-pass membrane protein</topology>
    </subcellularLocation>
</comment>
<dbReference type="EMBL" id="WAAU01000012">
    <property type="protein sequence ID" value="KAB1158537.1"/>
    <property type="molecule type" value="Genomic_DNA"/>
</dbReference>
<dbReference type="PROSITE" id="PS52016">
    <property type="entry name" value="TONB_DEPENDENT_REC_3"/>
    <property type="match status" value="1"/>
</dbReference>
<evidence type="ECO:0000256" key="10">
    <source>
        <dbReference type="PROSITE-ProRule" id="PRU01360"/>
    </source>
</evidence>
<dbReference type="SUPFAM" id="SSF56935">
    <property type="entry name" value="Porins"/>
    <property type="match status" value="1"/>
</dbReference>
<evidence type="ECO:0000256" key="2">
    <source>
        <dbReference type="ARBA" id="ARBA00022448"/>
    </source>
</evidence>
<dbReference type="Gene3D" id="2.60.40.1120">
    <property type="entry name" value="Carboxypeptidase-like, regulatory domain"/>
    <property type="match status" value="1"/>
</dbReference>
<dbReference type="OrthoDB" id="9803050at2"/>
<organism evidence="14 15">
    <name type="scientific">Tenacibaculum aiptasiae</name>
    <dbReference type="NCBI Taxonomy" id="426481"/>
    <lineage>
        <taxon>Bacteria</taxon>
        <taxon>Pseudomonadati</taxon>
        <taxon>Bacteroidota</taxon>
        <taxon>Flavobacteriia</taxon>
        <taxon>Flavobacteriales</taxon>
        <taxon>Flavobacteriaceae</taxon>
        <taxon>Tenacibaculum</taxon>
    </lineage>
</organism>
<proteinExistence type="inferred from homology"/>
<accession>A0A7J5ALS4</accession>
<evidence type="ECO:0000313" key="15">
    <source>
        <dbReference type="Proteomes" id="UP000467305"/>
    </source>
</evidence>
<dbReference type="GO" id="GO:0015344">
    <property type="term" value="F:siderophore uptake transmembrane transporter activity"/>
    <property type="evidence" value="ECO:0007669"/>
    <property type="project" value="TreeGrafter"/>
</dbReference>
<dbReference type="AlphaFoldDB" id="A0A7J5ALS4"/>
<dbReference type="InterPro" id="IPR036942">
    <property type="entry name" value="Beta-barrel_TonB_sf"/>
</dbReference>
<keyword evidence="3 10" id="KW-1134">Transmembrane beta strand</keyword>
<dbReference type="InterPro" id="IPR012910">
    <property type="entry name" value="Plug_dom"/>
</dbReference>
<sequence length="792" mass="88527">MKHTFLNLIILLYLSVGYAQEKFTVSGTLKDHANGETLLGATVLLQGTSIGTITNEYGFYSITAPKGTYVLEVSYLGYKTVSKKIVLNQNIKFNTELEEDAGQLDEVVINSGETKRVNLRTPQMSVAKLSAKAIKKIPAVLGEVDVIKSIQLLPGVTNSGEGASGFNVRGGAEDQNLVLLDEAIIYNSSHLFGFFSVFNADAVKDIKLYKGGIPARFGGRVSSVLDIRQKDGNSKNIKLSGGIGFISSRLTVEGPTIKDRGSFLISGRGSYAHLFLKLSEEFKNNTTKFYDINFKTNYKINDNNKLYLSGYFGNDDIGFGSSFKNSYGNLTGNLRWNHLFNDKLFSNLSLIYSKYNYNLQINASGIDWKSDIKNYNLKYDVGYYLNNNYKFKFGVSGIYYDFNPGRLNPLTPSSGVNPRKLDNKFALETGVYASLEHKISDKLTAQYGIRYSNFMRLGDQTLREYANNTPVVYNQALGIYERANSIGEIAYKKGQVIESFGNFEPRLALSYKLNEKSSVKASYNKTAQYLHLISNTTSATPLDVWAPSGKFLKPQLADQYAVGYFRNINDNEYSLEAEAYYKTVKNRVDYINGADLIAQNNIETEILTGKSRSYGLELLFRKNKGNFTGWVAYTLSKAEQKTEGGKAGGLGINNGNWYKTAYDRTHDVSITGNYKLNDKWSFGANFAFQTGRPVTYPNGQFIYNGISTATYSSRNASRLPAYHRLDISATLTPRKNKNRRWKGEWVFGIYNLYNRRNAASIAFGQNLDTGANEATRTSIFGIMPAVSYNFKF</sequence>
<evidence type="ECO:0000256" key="9">
    <source>
        <dbReference type="ARBA" id="ARBA00023237"/>
    </source>
</evidence>
<keyword evidence="15" id="KW-1185">Reference proteome</keyword>
<evidence type="ECO:0000256" key="8">
    <source>
        <dbReference type="ARBA" id="ARBA00023170"/>
    </source>
</evidence>
<evidence type="ECO:0000256" key="1">
    <source>
        <dbReference type="ARBA" id="ARBA00004571"/>
    </source>
</evidence>
<keyword evidence="6 11" id="KW-0798">TonB box</keyword>
<dbReference type="Proteomes" id="UP000467305">
    <property type="component" value="Unassembled WGS sequence"/>
</dbReference>
<keyword evidence="2 10" id="KW-0813">Transport</keyword>
<dbReference type="Gene3D" id="2.170.130.10">
    <property type="entry name" value="TonB-dependent receptor, plug domain"/>
    <property type="match status" value="1"/>
</dbReference>
<evidence type="ECO:0000313" key="14">
    <source>
        <dbReference type="EMBL" id="KAB1158537.1"/>
    </source>
</evidence>
<dbReference type="PANTHER" id="PTHR30069:SF29">
    <property type="entry name" value="HEMOGLOBIN AND HEMOGLOBIN-HAPTOGLOBIN-BINDING PROTEIN 1-RELATED"/>
    <property type="match status" value="1"/>
</dbReference>
<keyword evidence="8 14" id="KW-0675">Receptor</keyword>
<dbReference type="Pfam" id="PF07715">
    <property type="entry name" value="Plug"/>
    <property type="match status" value="1"/>
</dbReference>
<dbReference type="InterPro" id="IPR039426">
    <property type="entry name" value="TonB-dep_rcpt-like"/>
</dbReference>
<keyword evidence="9 10" id="KW-0998">Cell outer membrane</keyword>
<evidence type="ECO:0000256" key="5">
    <source>
        <dbReference type="ARBA" id="ARBA00022729"/>
    </source>
</evidence>
<reference evidence="14 15" key="1">
    <citation type="submission" date="2019-09" db="EMBL/GenBank/DDBJ databases">
        <authorList>
            <person name="Cao W.R."/>
        </authorList>
    </citation>
    <scope>NUCLEOTIDE SEQUENCE [LARGE SCALE GENOMIC DNA]</scope>
    <source>
        <strain evidence="15">a4</strain>
    </source>
</reference>
<keyword evidence="7 10" id="KW-0472">Membrane</keyword>
<evidence type="ECO:0000256" key="6">
    <source>
        <dbReference type="ARBA" id="ARBA00023077"/>
    </source>
</evidence>
<feature type="domain" description="TonB-dependent receptor plug" evidence="13">
    <location>
        <begin position="123"/>
        <end position="220"/>
    </location>
</feature>
<comment type="caution">
    <text evidence="14">The sequence shown here is derived from an EMBL/GenBank/DDBJ whole genome shotgun (WGS) entry which is preliminary data.</text>
</comment>
<dbReference type="RefSeq" id="WP_150899507.1">
    <property type="nucleotide sequence ID" value="NZ_WAAU01000012.1"/>
</dbReference>
<keyword evidence="5" id="KW-0732">Signal</keyword>
<dbReference type="Pfam" id="PF13715">
    <property type="entry name" value="CarbopepD_reg_2"/>
    <property type="match status" value="1"/>
</dbReference>
<evidence type="ECO:0000256" key="11">
    <source>
        <dbReference type="RuleBase" id="RU003357"/>
    </source>
</evidence>
<evidence type="ECO:0000256" key="7">
    <source>
        <dbReference type="ARBA" id="ARBA00023136"/>
    </source>
</evidence>
<name>A0A7J5ALS4_9FLAO</name>
<dbReference type="PANTHER" id="PTHR30069">
    <property type="entry name" value="TONB-DEPENDENT OUTER MEMBRANE RECEPTOR"/>
    <property type="match status" value="1"/>
</dbReference>
<dbReference type="Pfam" id="PF00593">
    <property type="entry name" value="TonB_dep_Rec_b-barrel"/>
    <property type="match status" value="1"/>
</dbReference>
<keyword evidence="4 10" id="KW-0812">Transmembrane</keyword>
<dbReference type="InterPro" id="IPR037066">
    <property type="entry name" value="Plug_dom_sf"/>
</dbReference>
<evidence type="ECO:0000256" key="3">
    <source>
        <dbReference type="ARBA" id="ARBA00022452"/>
    </source>
</evidence>
<dbReference type="GO" id="GO:0009279">
    <property type="term" value="C:cell outer membrane"/>
    <property type="evidence" value="ECO:0007669"/>
    <property type="project" value="UniProtKB-SubCell"/>
</dbReference>